<sequence>MQKFTELNYICPDYEKEKASLLKSKEDMAAASSYEEIRDLWLSRKNTDQYLDMLTDLAYIRFLTDTSDSFYNNAVHIDSIEEPRIRLLRKECDDMLLDSPYIEEIRAEFGDKIIQDMRIKRSLFGEKAVPLLLEENRLSIKYNKLVSSGKSKEAMSDELEDIFHNMIHVRTNLAHSLGFDNYIEMAYRIQGRIDYGKEEISSFRRQILDNITPACDEFEKGRPEDDSVPIGAVGDIVRSVKSIFHEISQETGDYIDFIYDHELFDVEPRLNKRPFYCCCMLPHYKVPFIISDLKGKGNDALMFIHELGHGFAFYTAARSQKLFEYHRSTVSINEVHSRTMEFLSYPYLELIVGEHQNTFRQNHLYEALRYLPYRCAIDEFEHQVYENIALTKSQRCQLWREIEQKYMPWHAGNHHESVKRGTSWLRQPHLFNAPFSYIDYNFALMSVFEFYGRSENNYRETCKDYIAFCSKGGSTNYLNLLAAGKLSNPFSDGAVANICAPILNELFS</sequence>
<dbReference type="EMBL" id="JBHTLM010000005">
    <property type="protein sequence ID" value="MFD1176442.1"/>
    <property type="molecule type" value="Genomic_DNA"/>
</dbReference>
<evidence type="ECO:0000259" key="7">
    <source>
        <dbReference type="Pfam" id="PF01432"/>
    </source>
</evidence>
<evidence type="ECO:0000256" key="2">
    <source>
        <dbReference type="ARBA" id="ARBA00022723"/>
    </source>
</evidence>
<dbReference type="Pfam" id="PF01432">
    <property type="entry name" value="Peptidase_M3"/>
    <property type="match status" value="1"/>
</dbReference>
<keyword evidence="5 6" id="KW-0482">Metalloprotease</keyword>
<proteinExistence type="inferred from homology"/>
<dbReference type="RefSeq" id="WP_379318835.1">
    <property type="nucleotide sequence ID" value="NZ_JBHTLM010000005.1"/>
</dbReference>
<gene>
    <name evidence="8" type="ORF">ACFQ3W_09025</name>
</gene>
<keyword evidence="9" id="KW-1185">Reference proteome</keyword>
<keyword evidence="4 6" id="KW-0862">Zinc</keyword>
<feature type="domain" description="Peptidase M3A/M3B catalytic" evidence="7">
    <location>
        <begin position="263"/>
        <end position="493"/>
    </location>
</feature>
<evidence type="ECO:0000256" key="3">
    <source>
        <dbReference type="ARBA" id="ARBA00022801"/>
    </source>
</evidence>
<keyword evidence="3 6" id="KW-0378">Hydrolase</keyword>
<evidence type="ECO:0000256" key="5">
    <source>
        <dbReference type="ARBA" id="ARBA00023049"/>
    </source>
</evidence>
<keyword evidence="2 6" id="KW-0479">Metal-binding</keyword>
<accession>A0ABW3RW10</accession>
<name>A0ABW3RW10_9BACL</name>
<dbReference type="Proteomes" id="UP001597262">
    <property type="component" value="Unassembled WGS sequence"/>
</dbReference>
<reference evidence="9" key="1">
    <citation type="journal article" date="2019" name="Int. J. Syst. Evol. Microbiol.">
        <title>The Global Catalogue of Microorganisms (GCM) 10K type strain sequencing project: providing services to taxonomists for standard genome sequencing and annotation.</title>
        <authorList>
            <consortium name="The Broad Institute Genomics Platform"/>
            <consortium name="The Broad Institute Genome Sequencing Center for Infectious Disease"/>
            <person name="Wu L."/>
            <person name="Ma J."/>
        </authorList>
    </citation>
    <scope>NUCLEOTIDE SEQUENCE [LARGE SCALE GENOMIC DNA]</scope>
    <source>
        <strain evidence="9">CCUG 59189</strain>
    </source>
</reference>
<evidence type="ECO:0000313" key="8">
    <source>
        <dbReference type="EMBL" id="MFD1176442.1"/>
    </source>
</evidence>
<comment type="caution">
    <text evidence="8">The sequence shown here is derived from an EMBL/GenBank/DDBJ whole genome shotgun (WGS) entry which is preliminary data.</text>
</comment>
<evidence type="ECO:0000256" key="4">
    <source>
        <dbReference type="ARBA" id="ARBA00022833"/>
    </source>
</evidence>
<comment type="similarity">
    <text evidence="6">Belongs to the peptidase M3 family.</text>
</comment>
<keyword evidence="1 6" id="KW-0645">Protease</keyword>
<evidence type="ECO:0000256" key="1">
    <source>
        <dbReference type="ARBA" id="ARBA00022670"/>
    </source>
</evidence>
<organism evidence="8 9">
    <name type="scientific">Paenibacillus puldeungensis</name>
    <dbReference type="NCBI Taxonomy" id="696536"/>
    <lineage>
        <taxon>Bacteria</taxon>
        <taxon>Bacillati</taxon>
        <taxon>Bacillota</taxon>
        <taxon>Bacilli</taxon>
        <taxon>Bacillales</taxon>
        <taxon>Paenibacillaceae</taxon>
        <taxon>Paenibacillus</taxon>
    </lineage>
</organism>
<dbReference type="Gene3D" id="1.10.1370.30">
    <property type="match status" value="1"/>
</dbReference>
<dbReference type="InterPro" id="IPR001567">
    <property type="entry name" value="Pept_M3A_M3B_dom"/>
</dbReference>
<protein>
    <submittedName>
        <fullName evidence="8">M3 family metallopeptidase</fullName>
    </submittedName>
</protein>
<evidence type="ECO:0000256" key="6">
    <source>
        <dbReference type="RuleBase" id="RU003435"/>
    </source>
</evidence>
<dbReference type="SUPFAM" id="SSF55486">
    <property type="entry name" value="Metalloproteases ('zincins'), catalytic domain"/>
    <property type="match status" value="1"/>
</dbReference>
<comment type="cofactor">
    <cofactor evidence="6">
        <name>Zn(2+)</name>
        <dbReference type="ChEBI" id="CHEBI:29105"/>
    </cofactor>
    <text evidence="6">Binds 1 zinc ion.</text>
</comment>
<evidence type="ECO:0000313" key="9">
    <source>
        <dbReference type="Proteomes" id="UP001597262"/>
    </source>
</evidence>